<dbReference type="OrthoDB" id="9761531at2"/>
<gene>
    <name evidence="8" type="ORF">TREVI0001_2249</name>
</gene>
<dbReference type="eggNOG" id="COG0658">
    <property type="taxonomic scope" value="Bacteria"/>
</dbReference>
<feature type="transmembrane region" description="Helical" evidence="6">
    <location>
        <begin position="294"/>
        <end position="314"/>
    </location>
</feature>
<dbReference type="InterPro" id="IPR052159">
    <property type="entry name" value="Competence_DNA_uptake"/>
</dbReference>
<keyword evidence="2" id="KW-1003">Cell membrane</keyword>
<name>C8PT13_9SPIR</name>
<dbReference type="PANTHER" id="PTHR30619">
    <property type="entry name" value="DNA INTERNALIZATION/COMPETENCE PROTEIN COMEC/REC2"/>
    <property type="match status" value="1"/>
</dbReference>
<dbReference type="AlphaFoldDB" id="C8PT13"/>
<feature type="transmembrane region" description="Helical" evidence="6">
    <location>
        <begin position="460"/>
        <end position="478"/>
    </location>
</feature>
<dbReference type="NCBIfam" id="TIGR00360">
    <property type="entry name" value="ComEC_N-term"/>
    <property type="match status" value="1"/>
</dbReference>
<evidence type="ECO:0000256" key="6">
    <source>
        <dbReference type="SAM" id="Phobius"/>
    </source>
</evidence>
<feature type="transmembrane region" description="Helical" evidence="6">
    <location>
        <begin position="432"/>
        <end position="454"/>
    </location>
</feature>
<keyword evidence="4 6" id="KW-1133">Transmembrane helix</keyword>
<evidence type="ECO:0000259" key="7">
    <source>
        <dbReference type="Pfam" id="PF03772"/>
    </source>
</evidence>
<dbReference type="STRING" id="596324.TREVI0001_2249"/>
<keyword evidence="3 6" id="KW-0812">Transmembrane</keyword>
<evidence type="ECO:0000313" key="9">
    <source>
        <dbReference type="Proteomes" id="UP000004509"/>
    </source>
</evidence>
<sequence length="551" mass="57535">MDKHIIPPVTVIGAAAAAVFYGLYAFPLIGGNIASSVFLGAGLLLCVLFFLIAASAAGKLPHQSLELRGRKHRVRIRIRRARRFALCITAGAVIGSYSALALQKQQRPPATLTALPAVRTVIAELTGEPVPAGADYYRIPVNLIACTTGRNEQFSVSGAVQLLVPAALVRGTYSGGVTRIGGALQSHAAPLLPGTAAFAEYLQKPEVCRFYVRGMRLSIDGRFGKTGTVFYAKPVQPVFLGWNSPLSRIRAFFRFALMQLLYGWGEAGGLLLALLAADKAFLPAACTEAFRNAGLAHILALSGMHLSLIGTAALQGGRIFGHRKRAAWFSLAAVCLFVWFAGSAPSLNRALGMVCVAAVGEGLGLKPTPLSVLCAMLTVHIAIGSSDAITLGFMLSYGACAGIIIFGNACARLMAGKIPAAAAESISASIGAQLFTAPVVIAAIGTIAAAGIAASCVVSPLVSVFLIAGLICIPLALICPPISPLLGYGLNAVYRIIFAVADFFARLPLITPETGVGRLIFSAAAFSAGLLFTAWAYLLNKRAMTQLPRLT</sequence>
<feature type="transmembrane region" description="Helical" evidence="6">
    <location>
        <begin position="81"/>
        <end position="102"/>
    </location>
</feature>
<accession>C8PT13</accession>
<reference evidence="8 9" key="1">
    <citation type="submission" date="2009-07" db="EMBL/GenBank/DDBJ databases">
        <authorList>
            <person name="Madupu R."/>
            <person name="Sebastian Y."/>
            <person name="Durkin A.S."/>
            <person name="Torralba M."/>
            <person name="Methe B."/>
            <person name="Sutton G.G."/>
            <person name="Strausberg R.L."/>
            <person name="Nelson K.E."/>
        </authorList>
    </citation>
    <scope>NUCLEOTIDE SEQUENCE [LARGE SCALE GENOMIC DNA]</scope>
    <source>
        <strain evidence="8 9">ATCC 35580</strain>
    </source>
</reference>
<dbReference type="Pfam" id="PF03772">
    <property type="entry name" value="Competence"/>
    <property type="match status" value="1"/>
</dbReference>
<dbReference type="EMBL" id="ACYH01000058">
    <property type="protein sequence ID" value="EEV19448.1"/>
    <property type="molecule type" value="Genomic_DNA"/>
</dbReference>
<evidence type="ECO:0000256" key="4">
    <source>
        <dbReference type="ARBA" id="ARBA00022989"/>
    </source>
</evidence>
<organism evidence="8 9">
    <name type="scientific">Treponema vincentii ATCC 35580</name>
    <dbReference type="NCBI Taxonomy" id="596324"/>
    <lineage>
        <taxon>Bacteria</taxon>
        <taxon>Pseudomonadati</taxon>
        <taxon>Spirochaetota</taxon>
        <taxon>Spirochaetia</taxon>
        <taxon>Spirochaetales</taxon>
        <taxon>Treponemataceae</taxon>
        <taxon>Treponema</taxon>
    </lineage>
</organism>
<dbReference type="Proteomes" id="UP000004509">
    <property type="component" value="Unassembled WGS sequence"/>
</dbReference>
<comment type="subcellular location">
    <subcellularLocation>
        <location evidence="1">Cell membrane</location>
        <topology evidence="1">Multi-pass membrane protein</topology>
    </subcellularLocation>
</comment>
<proteinExistence type="predicted"/>
<evidence type="ECO:0000256" key="3">
    <source>
        <dbReference type="ARBA" id="ARBA00022692"/>
    </source>
</evidence>
<feature type="transmembrane region" description="Helical" evidence="6">
    <location>
        <begin position="388"/>
        <end position="411"/>
    </location>
</feature>
<evidence type="ECO:0000256" key="5">
    <source>
        <dbReference type="ARBA" id="ARBA00023136"/>
    </source>
</evidence>
<evidence type="ECO:0000256" key="1">
    <source>
        <dbReference type="ARBA" id="ARBA00004651"/>
    </source>
</evidence>
<feature type="transmembrane region" description="Helical" evidence="6">
    <location>
        <begin position="326"/>
        <end position="344"/>
    </location>
</feature>
<dbReference type="RefSeq" id="WP_006189769.1">
    <property type="nucleotide sequence ID" value="NZ_ACYH01000058.1"/>
</dbReference>
<evidence type="ECO:0000313" key="8">
    <source>
        <dbReference type="EMBL" id="EEV19448.1"/>
    </source>
</evidence>
<evidence type="ECO:0000256" key="2">
    <source>
        <dbReference type="ARBA" id="ARBA00022475"/>
    </source>
</evidence>
<feature type="transmembrane region" description="Helical" evidence="6">
    <location>
        <begin position="38"/>
        <end position="60"/>
    </location>
</feature>
<dbReference type="PANTHER" id="PTHR30619:SF1">
    <property type="entry name" value="RECOMBINATION PROTEIN 2"/>
    <property type="match status" value="1"/>
</dbReference>
<protein>
    <submittedName>
        <fullName evidence="8">ComEC/Rec2-like protein</fullName>
    </submittedName>
</protein>
<dbReference type="InterPro" id="IPR004477">
    <property type="entry name" value="ComEC_N"/>
</dbReference>
<feature type="domain" description="ComEC/Rec2-related protein" evidence="7">
    <location>
        <begin position="274"/>
        <end position="535"/>
    </location>
</feature>
<dbReference type="GO" id="GO:0005886">
    <property type="term" value="C:plasma membrane"/>
    <property type="evidence" value="ECO:0007669"/>
    <property type="project" value="UniProtKB-SubCell"/>
</dbReference>
<feature type="transmembrane region" description="Helical" evidence="6">
    <location>
        <begin position="485"/>
        <end position="507"/>
    </location>
</feature>
<keyword evidence="5 6" id="KW-0472">Membrane</keyword>
<feature type="transmembrane region" description="Helical" evidence="6">
    <location>
        <begin position="519"/>
        <end position="539"/>
    </location>
</feature>
<feature type="transmembrane region" description="Helical" evidence="6">
    <location>
        <begin position="5"/>
        <end position="26"/>
    </location>
</feature>
<comment type="caution">
    <text evidence="8">The sequence shown here is derived from an EMBL/GenBank/DDBJ whole genome shotgun (WGS) entry which is preliminary data.</text>
</comment>